<dbReference type="PROSITE" id="PS51754">
    <property type="entry name" value="OVATE"/>
    <property type="match status" value="1"/>
</dbReference>
<keyword evidence="9" id="KW-1185">Reference proteome</keyword>
<evidence type="ECO:0000256" key="2">
    <source>
        <dbReference type="ARBA" id="ARBA00022491"/>
    </source>
</evidence>
<dbReference type="Pfam" id="PF04844">
    <property type="entry name" value="Ovate"/>
    <property type="match status" value="1"/>
</dbReference>
<dbReference type="PANTHER" id="PTHR33057:SF70">
    <property type="entry name" value="TRANSCRIPTION REPRESSOR-RELATED"/>
    <property type="match status" value="1"/>
</dbReference>
<dbReference type="OMA" id="AHYSSDA"/>
<dbReference type="GO" id="GO:0045892">
    <property type="term" value="P:negative regulation of DNA-templated transcription"/>
    <property type="evidence" value="ECO:0007669"/>
    <property type="project" value="UniProtKB-UniRule"/>
</dbReference>
<protein>
    <recommendedName>
        <fullName evidence="6">Transcription repressor</fullName>
    </recommendedName>
    <alternativeName>
        <fullName evidence="6">Ovate family protein</fullName>
    </alternativeName>
</protein>
<dbReference type="PROSITE" id="PS51257">
    <property type="entry name" value="PROKAR_LIPOPROTEIN"/>
    <property type="match status" value="1"/>
</dbReference>
<dbReference type="STRING" id="59895.A0A118K505"/>
<dbReference type="GO" id="GO:0005634">
    <property type="term" value="C:nucleus"/>
    <property type="evidence" value="ECO:0007669"/>
    <property type="project" value="UniProtKB-SubCell"/>
</dbReference>
<name>A0A118K505_CYNCS</name>
<evidence type="ECO:0000256" key="4">
    <source>
        <dbReference type="ARBA" id="ARBA00023163"/>
    </source>
</evidence>
<evidence type="ECO:0000313" key="9">
    <source>
        <dbReference type="Proteomes" id="UP000243975"/>
    </source>
</evidence>
<dbReference type="OrthoDB" id="1928390at2759"/>
<evidence type="ECO:0000256" key="1">
    <source>
        <dbReference type="ARBA" id="ARBA00004123"/>
    </source>
</evidence>
<evidence type="ECO:0000256" key="5">
    <source>
        <dbReference type="ARBA" id="ARBA00023242"/>
    </source>
</evidence>
<dbReference type="EMBL" id="LEKV01001138">
    <property type="protein sequence ID" value="KVI08338.1"/>
    <property type="molecule type" value="Genomic_DNA"/>
</dbReference>
<evidence type="ECO:0000259" key="7">
    <source>
        <dbReference type="PROSITE" id="PS51754"/>
    </source>
</evidence>
<dbReference type="Proteomes" id="UP000243975">
    <property type="component" value="Unassembled WGS sequence"/>
</dbReference>
<comment type="caution">
    <text evidence="8">The sequence shown here is derived from an EMBL/GenBank/DDBJ whole genome shotgun (WGS) entry which is preliminary data.</text>
</comment>
<dbReference type="NCBIfam" id="TIGR01568">
    <property type="entry name" value="A_thal_3678"/>
    <property type="match status" value="1"/>
</dbReference>
<dbReference type="Gramene" id="KVI08338">
    <property type="protein sequence ID" value="KVI08338"/>
    <property type="gene ID" value="Ccrd_013291"/>
</dbReference>
<comment type="subcellular location">
    <subcellularLocation>
        <location evidence="1 6">Nucleus</location>
    </subcellularLocation>
</comment>
<evidence type="ECO:0000313" key="8">
    <source>
        <dbReference type="EMBL" id="KVI08338.1"/>
    </source>
</evidence>
<reference evidence="8 9" key="1">
    <citation type="journal article" date="2016" name="Sci. Rep.">
        <title>The genome sequence of the outbreeding globe artichoke constructed de novo incorporating a phase-aware low-pass sequencing strategy of F1 progeny.</title>
        <authorList>
            <person name="Scaglione D."/>
            <person name="Reyes-Chin-Wo S."/>
            <person name="Acquadro A."/>
            <person name="Froenicke L."/>
            <person name="Portis E."/>
            <person name="Beitel C."/>
            <person name="Tirone M."/>
            <person name="Mauro R."/>
            <person name="Lo Monaco A."/>
            <person name="Mauromicale G."/>
            <person name="Faccioli P."/>
            <person name="Cattivelli L."/>
            <person name="Rieseberg L."/>
            <person name="Michelmore R."/>
            <person name="Lanteri S."/>
        </authorList>
    </citation>
    <scope>NUCLEOTIDE SEQUENCE [LARGE SCALE GENOMIC DNA]</scope>
    <source>
        <strain evidence="8">2C</strain>
    </source>
</reference>
<evidence type="ECO:0000256" key="6">
    <source>
        <dbReference type="RuleBase" id="RU367028"/>
    </source>
</evidence>
<keyword evidence="3 6" id="KW-0805">Transcription regulation</keyword>
<dbReference type="InterPro" id="IPR006458">
    <property type="entry name" value="Ovate_C"/>
</dbReference>
<keyword evidence="4 6" id="KW-0804">Transcription</keyword>
<dbReference type="PANTHER" id="PTHR33057">
    <property type="entry name" value="TRANSCRIPTION REPRESSOR OFP7-RELATED"/>
    <property type="match status" value="1"/>
</dbReference>
<dbReference type="InterPro" id="IPR038933">
    <property type="entry name" value="Ovate"/>
</dbReference>
<dbReference type="AlphaFoldDB" id="A0A118K505"/>
<sequence>MPTVKKKLIQTTTAVTLGCGSSCRTMNLSKIFHRKPNKHKRNRYYSDVHHHDSTLTTATLSPTPVKSSKAVQGFGWIGGNSLAVEKDSSDPYVDFKESMLQMIMEKEIYGKDDLRELLNCFLQLNSPYYHGIIVRAFTEIWSSLPS</sequence>
<comment type="function">
    <text evidence="6">Transcriptional repressor that regulates multiple aspects of plant growth and development.</text>
</comment>
<organism evidence="8 9">
    <name type="scientific">Cynara cardunculus var. scolymus</name>
    <name type="common">Globe artichoke</name>
    <name type="synonym">Cynara scolymus</name>
    <dbReference type="NCBI Taxonomy" id="59895"/>
    <lineage>
        <taxon>Eukaryota</taxon>
        <taxon>Viridiplantae</taxon>
        <taxon>Streptophyta</taxon>
        <taxon>Embryophyta</taxon>
        <taxon>Tracheophyta</taxon>
        <taxon>Spermatophyta</taxon>
        <taxon>Magnoliopsida</taxon>
        <taxon>eudicotyledons</taxon>
        <taxon>Gunneridae</taxon>
        <taxon>Pentapetalae</taxon>
        <taxon>asterids</taxon>
        <taxon>campanulids</taxon>
        <taxon>Asterales</taxon>
        <taxon>Asteraceae</taxon>
        <taxon>Carduoideae</taxon>
        <taxon>Cardueae</taxon>
        <taxon>Carduinae</taxon>
        <taxon>Cynara</taxon>
    </lineage>
</organism>
<keyword evidence="5 6" id="KW-0539">Nucleus</keyword>
<evidence type="ECO:0000256" key="3">
    <source>
        <dbReference type="ARBA" id="ARBA00023015"/>
    </source>
</evidence>
<gene>
    <name evidence="8" type="ORF">Ccrd_013291</name>
</gene>
<accession>A0A118K505</accession>
<keyword evidence="2 6" id="KW-0678">Repressor</keyword>
<proteinExistence type="predicted"/>
<feature type="domain" description="OVATE" evidence="7">
    <location>
        <begin position="84"/>
        <end position="143"/>
    </location>
</feature>